<keyword evidence="1" id="KW-1133">Transmembrane helix</keyword>
<dbReference type="RefSeq" id="WP_179766022.1">
    <property type="nucleotide sequence ID" value="NZ_JACCFO010000001.1"/>
</dbReference>
<evidence type="ECO:0000313" key="3">
    <source>
        <dbReference type="Proteomes" id="UP000575985"/>
    </source>
</evidence>
<accession>A0A853BI11</accession>
<reference evidence="2 3" key="1">
    <citation type="submission" date="2020-07" db="EMBL/GenBank/DDBJ databases">
        <title>Sequencing the genomes of 1000 actinobacteria strains.</title>
        <authorList>
            <person name="Klenk H.-P."/>
        </authorList>
    </citation>
    <scope>NUCLEOTIDE SEQUENCE [LARGE SCALE GENOMIC DNA]</scope>
    <source>
        <strain evidence="2 3">DSM 45927</strain>
    </source>
</reference>
<keyword evidence="1" id="KW-0812">Transmembrane</keyword>
<dbReference type="InterPro" id="IPR006311">
    <property type="entry name" value="TAT_signal"/>
</dbReference>
<evidence type="ECO:0000313" key="2">
    <source>
        <dbReference type="EMBL" id="NYI94364.1"/>
    </source>
</evidence>
<evidence type="ECO:0000256" key="1">
    <source>
        <dbReference type="SAM" id="Phobius"/>
    </source>
</evidence>
<organism evidence="2 3">
    <name type="scientific">Streptomonospora nanhaiensis</name>
    <dbReference type="NCBI Taxonomy" id="1323731"/>
    <lineage>
        <taxon>Bacteria</taxon>
        <taxon>Bacillati</taxon>
        <taxon>Actinomycetota</taxon>
        <taxon>Actinomycetes</taxon>
        <taxon>Streptosporangiales</taxon>
        <taxon>Nocardiopsidaceae</taxon>
        <taxon>Streptomonospora</taxon>
    </lineage>
</organism>
<feature type="transmembrane region" description="Helical" evidence="1">
    <location>
        <begin position="70"/>
        <end position="91"/>
    </location>
</feature>
<comment type="caution">
    <text evidence="2">The sequence shown here is derived from an EMBL/GenBank/DDBJ whole genome shotgun (WGS) entry which is preliminary data.</text>
</comment>
<name>A0A853BI11_9ACTN</name>
<dbReference type="AlphaFoldDB" id="A0A853BI11"/>
<protein>
    <submittedName>
        <fullName evidence="2">Uncharacterized protein</fullName>
    </submittedName>
</protein>
<dbReference type="EMBL" id="JACCFO010000001">
    <property type="protein sequence ID" value="NYI94364.1"/>
    <property type="molecule type" value="Genomic_DNA"/>
</dbReference>
<keyword evidence="3" id="KW-1185">Reference proteome</keyword>
<feature type="transmembrane region" description="Helical" evidence="1">
    <location>
        <begin position="97"/>
        <end position="122"/>
    </location>
</feature>
<gene>
    <name evidence="2" type="ORF">HNR12_000641</name>
</gene>
<dbReference type="Proteomes" id="UP000575985">
    <property type="component" value="Unassembled WGS sequence"/>
</dbReference>
<keyword evidence="1" id="KW-0472">Membrane</keyword>
<proteinExistence type="predicted"/>
<dbReference type="PROSITE" id="PS51318">
    <property type="entry name" value="TAT"/>
    <property type="match status" value="1"/>
</dbReference>
<sequence>MPPRPTQTATLRLAHTGRGNDISNASATQVDRPATGWATHPLTCHACGEQFTVEVCSLAELSTGVRRRRVLQGLAGLGAGAVLLVVSLLLAPVAVPASVIVAILGGMALVVAAVHLAITPYYQGIGPLRRVSDGRALHLPGLADHRVF</sequence>